<dbReference type="Gene3D" id="3.10.310.20">
    <property type="entry name" value="DHHA2 domain"/>
    <property type="match status" value="1"/>
</dbReference>
<dbReference type="Gene3D" id="3.90.1640.10">
    <property type="entry name" value="inorganic pyrophosphatase (n-terminal core)"/>
    <property type="match status" value="1"/>
</dbReference>
<dbReference type="InterPro" id="IPR038222">
    <property type="entry name" value="DHHA2_dom_sf"/>
</dbReference>
<sequence length="181" mass="19608">MGLRVNDLPHSIVGLMLSAILSDALAFRSPTTTSHDQEVARTLANALEISIDNLADNLFKAKSDISCFSDKELITMDSKKYAVGDTNIRVSVLETTTPDSVLARQAGIIEAIADCVENESDVDDVLFFIVDILKGEATVFTYNDWTKRIISTSFSVSTNANTVTLPGIVSRKRQILPALAG</sequence>
<accession>A0A1H3BN74</accession>
<proteinExistence type="predicted"/>
<dbReference type="Pfam" id="PF02833">
    <property type="entry name" value="DHHA2"/>
    <property type="match status" value="1"/>
</dbReference>
<name>A0A1H3BN74_9PROT</name>
<dbReference type="SUPFAM" id="SSF64182">
    <property type="entry name" value="DHH phosphoesterases"/>
    <property type="match status" value="1"/>
</dbReference>
<dbReference type="InterPro" id="IPR004097">
    <property type="entry name" value="DHHA2"/>
</dbReference>
<feature type="domain" description="DHHA2" evidence="1">
    <location>
        <begin position="55"/>
        <end position="179"/>
    </location>
</feature>
<evidence type="ECO:0000259" key="1">
    <source>
        <dbReference type="SMART" id="SM01131"/>
    </source>
</evidence>
<dbReference type="InterPro" id="IPR038763">
    <property type="entry name" value="DHH_sf"/>
</dbReference>
<dbReference type="EMBL" id="FNOY01000001">
    <property type="protein sequence ID" value="SDX42814.1"/>
    <property type="molecule type" value="Genomic_DNA"/>
</dbReference>
<dbReference type="SMART" id="SM01131">
    <property type="entry name" value="DHHA2"/>
    <property type="match status" value="1"/>
</dbReference>
<dbReference type="AlphaFoldDB" id="A0A1H3BN74"/>
<keyword evidence="3" id="KW-1185">Reference proteome</keyword>
<evidence type="ECO:0000313" key="2">
    <source>
        <dbReference type="EMBL" id="SDX42814.1"/>
    </source>
</evidence>
<reference evidence="2 3" key="1">
    <citation type="submission" date="2016-10" db="EMBL/GenBank/DDBJ databases">
        <authorList>
            <person name="de Groot N.N."/>
        </authorList>
    </citation>
    <scope>NUCLEOTIDE SEQUENCE [LARGE SCALE GENOMIC DNA]</scope>
    <source>
        <strain evidence="2 3">Nm1</strain>
    </source>
</reference>
<organism evidence="2 3">
    <name type="scientific">Nitrosomonas halophila</name>
    <dbReference type="NCBI Taxonomy" id="44576"/>
    <lineage>
        <taxon>Bacteria</taxon>
        <taxon>Pseudomonadati</taxon>
        <taxon>Pseudomonadota</taxon>
        <taxon>Betaproteobacteria</taxon>
        <taxon>Nitrosomonadales</taxon>
        <taxon>Nitrosomonadaceae</taxon>
        <taxon>Nitrosomonas</taxon>
    </lineage>
</organism>
<protein>
    <submittedName>
        <fullName evidence="2">Manganese-dependent inorganic pyrophosphatase</fullName>
    </submittedName>
</protein>
<dbReference type="STRING" id="44576.SAMN05421881_100159"/>
<dbReference type="GO" id="GO:0005737">
    <property type="term" value="C:cytoplasm"/>
    <property type="evidence" value="ECO:0007669"/>
    <property type="project" value="InterPro"/>
</dbReference>
<evidence type="ECO:0000313" key="3">
    <source>
        <dbReference type="Proteomes" id="UP000198640"/>
    </source>
</evidence>
<dbReference type="GO" id="GO:0016462">
    <property type="term" value="F:pyrophosphatase activity"/>
    <property type="evidence" value="ECO:0007669"/>
    <property type="project" value="InterPro"/>
</dbReference>
<dbReference type="Proteomes" id="UP000198640">
    <property type="component" value="Unassembled WGS sequence"/>
</dbReference>
<gene>
    <name evidence="2" type="ORF">SAMN05421881_100159</name>
</gene>